<proteinExistence type="predicted"/>
<accession>A0A411DPY9</accession>
<evidence type="ECO:0000313" key="1">
    <source>
        <dbReference type="EMBL" id="QBA22446.1"/>
    </source>
</evidence>
<name>A0A411DPY9_CHRID</name>
<organism evidence="1">
    <name type="scientific">Chryseobacterium indologenes</name>
    <name type="common">Flavobacterium indologenes</name>
    <dbReference type="NCBI Taxonomy" id="253"/>
    <lineage>
        <taxon>Bacteria</taxon>
        <taxon>Pseudomonadati</taxon>
        <taxon>Bacteroidota</taxon>
        <taxon>Flavobacteriia</taxon>
        <taxon>Flavobacteriales</taxon>
        <taxon>Weeksellaceae</taxon>
        <taxon>Chryseobacterium group</taxon>
        <taxon>Chryseobacterium</taxon>
    </lineage>
</organism>
<protein>
    <submittedName>
        <fullName evidence="1">Uncharacterized protein</fullName>
    </submittedName>
</protein>
<sequence>MIRHLLEGNKLIFLFITLFSCTEKKTEKITEYFYPSIVINEQLKKEIFSYKDDLKRMQASQSNNLCVFFTKKNDSIFIEIGDYEPNLKMINVKGIEIIKNDTVYLYSDKSFIELKDFYKNKSDKIIKILRNSKPNFDRHDPHFRCLYFDGKNIKISSYNNQCI</sequence>
<dbReference type="PROSITE" id="PS51257">
    <property type="entry name" value="PROKAR_LIPOPROTEIN"/>
    <property type="match status" value="1"/>
</dbReference>
<dbReference type="EMBL" id="CP035532">
    <property type="protein sequence ID" value="QBA22446.1"/>
    <property type="molecule type" value="Genomic_DNA"/>
</dbReference>
<reference evidence="1" key="1">
    <citation type="submission" date="2019-01" db="EMBL/GenBank/DDBJ databases">
        <title>Whole Genome Sequencing for Putative Detection of Antimicrobial Resistance and Potential Virulence Factors in Chryseobacterium indologenes isolated from Nile Tilapia in Tanzania.</title>
        <authorList>
            <person name="Mwega E."/>
            <person name="Mutoloki S."/>
            <person name="Mugimba K."/>
            <person name="Colquhoun D."/>
            <person name="Mdegela R."/>
            <person name="Evensen O."/>
            <person name="Wasteson Y."/>
        </authorList>
    </citation>
    <scope>NUCLEOTIDE SEQUENCE [LARGE SCALE GENOMIC DNA]</scope>
    <source>
        <strain evidence="1">StR 01</strain>
    </source>
</reference>
<dbReference type="AlphaFoldDB" id="A0A411DPY9"/>
<gene>
    <name evidence="1" type="ORF">EU348_15135</name>
</gene>